<comment type="caution">
    <text evidence="4">The sequence shown here is derived from an EMBL/GenBank/DDBJ whole genome shotgun (WGS) entry which is preliminary data.</text>
</comment>
<dbReference type="Gene3D" id="3.40.50.1820">
    <property type="entry name" value="alpha/beta hydrolase"/>
    <property type="match status" value="2"/>
</dbReference>
<dbReference type="InterPro" id="IPR050300">
    <property type="entry name" value="GDXG_lipolytic_enzyme"/>
</dbReference>
<dbReference type="InterPro" id="IPR029058">
    <property type="entry name" value="AB_hydrolase_fold"/>
</dbReference>
<keyword evidence="5" id="KW-1185">Reference proteome</keyword>
<evidence type="ECO:0000313" key="5">
    <source>
        <dbReference type="Proteomes" id="UP000664132"/>
    </source>
</evidence>
<reference evidence="4" key="1">
    <citation type="submission" date="2021-02" db="EMBL/GenBank/DDBJ databases">
        <title>Genome sequence Cadophora malorum strain M34.</title>
        <authorList>
            <person name="Stefanovic E."/>
            <person name="Vu D."/>
            <person name="Scully C."/>
            <person name="Dijksterhuis J."/>
            <person name="Roader J."/>
            <person name="Houbraken J."/>
        </authorList>
    </citation>
    <scope>NUCLEOTIDE SEQUENCE</scope>
    <source>
        <strain evidence="4">M34</strain>
    </source>
</reference>
<dbReference type="InterPro" id="IPR013094">
    <property type="entry name" value="AB_hydrolase_3"/>
</dbReference>
<name>A0A8H7TDQ3_9HELO</name>
<feature type="compositionally biased region" description="Polar residues" evidence="2">
    <location>
        <begin position="761"/>
        <end position="781"/>
    </location>
</feature>
<feature type="region of interest" description="Disordered" evidence="2">
    <location>
        <begin position="820"/>
        <end position="864"/>
    </location>
</feature>
<feature type="compositionally biased region" description="Basic residues" evidence="2">
    <location>
        <begin position="700"/>
        <end position="711"/>
    </location>
</feature>
<dbReference type="Pfam" id="PF07859">
    <property type="entry name" value="Abhydrolase_3"/>
    <property type="match status" value="2"/>
</dbReference>
<keyword evidence="1" id="KW-0378">Hydrolase</keyword>
<feature type="compositionally biased region" description="Polar residues" evidence="2">
    <location>
        <begin position="825"/>
        <end position="836"/>
    </location>
</feature>
<dbReference type="PANTHER" id="PTHR48081:SF19">
    <property type="entry name" value="AB HYDROLASE SUPERFAMILY PROTEIN C4A8.06C"/>
    <property type="match status" value="1"/>
</dbReference>
<dbReference type="EMBL" id="JAFJYH010000099">
    <property type="protein sequence ID" value="KAG4419715.1"/>
    <property type="molecule type" value="Genomic_DNA"/>
</dbReference>
<feature type="compositionally biased region" description="Basic and acidic residues" evidence="2">
    <location>
        <begin position="851"/>
        <end position="862"/>
    </location>
</feature>
<feature type="region of interest" description="Disordered" evidence="2">
    <location>
        <begin position="660"/>
        <end position="785"/>
    </location>
</feature>
<evidence type="ECO:0000313" key="4">
    <source>
        <dbReference type="EMBL" id="KAG4419715.1"/>
    </source>
</evidence>
<feature type="domain" description="Alpha/beta hydrolase fold-3" evidence="3">
    <location>
        <begin position="191"/>
        <end position="244"/>
    </location>
</feature>
<accession>A0A8H7TDQ3</accession>
<protein>
    <recommendedName>
        <fullName evidence="3">Alpha/beta hydrolase fold-3 domain-containing protein</fullName>
    </recommendedName>
</protein>
<organism evidence="4 5">
    <name type="scientific">Cadophora malorum</name>
    <dbReference type="NCBI Taxonomy" id="108018"/>
    <lineage>
        <taxon>Eukaryota</taxon>
        <taxon>Fungi</taxon>
        <taxon>Dikarya</taxon>
        <taxon>Ascomycota</taxon>
        <taxon>Pezizomycotina</taxon>
        <taxon>Leotiomycetes</taxon>
        <taxon>Helotiales</taxon>
        <taxon>Ploettnerulaceae</taxon>
        <taxon>Cadophora</taxon>
    </lineage>
</organism>
<dbReference type="Proteomes" id="UP000664132">
    <property type="component" value="Unassembled WGS sequence"/>
</dbReference>
<dbReference type="GO" id="GO:0016787">
    <property type="term" value="F:hydrolase activity"/>
    <property type="evidence" value="ECO:0007669"/>
    <property type="project" value="UniProtKB-KW"/>
</dbReference>
<proteinExistence type="predicted"/>
<feature type="compositionally biased region" description="Basic and acidic residues" evidence="2">
    <location>
        <begin position="627"/>
        <end position="638"/>
    </location>
</feature>
<feature type="compositionally biased region" description="Basic and acidic residues" evidence="2">
    <location>
        <begin position="660"/>
        <end position="669"/>
    </location>
</feature>
<dbReference type="AlphaFoldDB" id="A0A8H7TDQ3"/>
<gene>
    <name evidence="4" type="ORF">IFR04_007122</name>
</gene>
<feature type="domain" description="Alpha/beta hydrolase fold-3" evidence="3">
    <location>
        <begin position="357"/>
        <end position="407"/>
    </location>
</feature>
<evidence type="ECO:0000256" key="1">
    <source>
        <dbReference type="ARBA" id="ARBA00022801"/>
    </source>
</evidence>
<feature type="region of interest" description="Disordered" evidence="2">
    <location>
        <begin position="603"/>
        <end position="639"/>
    </location>
</feature>
<dbReference type="SUPFAM" id="SSF53474">
    <property type="entry name" value="alpha/beta-Hydrolases"/>
    <property type="match status" value="1"/>
</dbReference>
<evidence type="ECO:0000256" key="2">
    <source>
        <dbReference type="SAM" id="MobiDB-lite"/>
    </source>
</evidence>
<sequence length="916" mass="100304">MVFNTATVGGAVTPDVIKTFLSHYLNRKPLAQKPTAHISYDEGLHLIRKFLLYASHHTVEDIQRFTSQWVPHPRWVKVDEVKIADEHLKKAAEHIQEQLGHHGIEKVGGKTWWQWRRPGSEVKAEWIEMRSDYNERKATKNPGTRVMLYVHGGAYFFGSVDEHRYQMQRHARKLKARVFARKCCTSENLGFSNDPTTIILAGDSAGGGMVISMLVIMRDRGIPLPAGAVLISPWVDLTHSFPSVAGDNPLDYIPPHGFHQKPSPSWPPPNSDDILAIEEGIVKNLAKKDHNINHNPQTEADAIQGFHVDHNPPAGTENENAAVGTNGTVPTANTVPGAGHDLSIMLDGKLVEIKDQIQMYASNQLISHPLVSPVLQPSLGGLPPLLILTGGGEMLRDEQIYLAHKAANPTKYPPGDAYLDESPHDHNRNQVNRWKPTDVQLQVWDDLCHVAPTLSFTRPAKYMYRSIAQFGAWTLARAQKTEIEILDDDDVSIISQSGSEAEEEAAEQKKAAALDSRKIAGQVGKAGDPLPPFKNHMIRQRVDRHGNIFDLEPPSELPGCNLPSSEVGVIKAGPVKKWINAKKEWDTKFSSAKRKVQKQRAKEMAKGYSQFENGEVPPPSALAGRRKAGDDLKEEKKTKSMGMSLWALWGSKHDEKTMVREEEADKAPETHTASAGDGAGARPLDDTKTKQGQLMDKARKPTYSRSRSRRRTVTDEHQTENASDVDENTPAFDLLAIRKQQQGAAAPRDEHLTPAFAATEPPSTEASSTNNTPTIFINQPPSEEYDLKRPKAQGIAFPFSLKGHQSSASMTTLTSAIGVPPASDVRNSGTFSSGVAQNRADVEATTSTGKSTEEAKAGREVEQATEVVKEGNGGAVAPGESAGKVVENGEIVSAERPPIETFVTASDILTLSKPAS</sequence>
<dbReference type="OrthoDB" id="2336090at2759"/>
<evidence type="ECO:0000259" key="3">
    <source>
        <dbReference type="Pfam" id="PF07859"/>
    </source>
</evidence>
<dbReference type="PANTHER" id="PTHR48081">
    <property type="entry name" value="AB HYDROLASE SUPERFAMILY PROTEIN C4A8.06C"/>
    <property type="match status" value="1"/>
</dbReference>